<reference evidence="7 8" key="1">
    <citation type="journal article" date="2018" name="Int. J. Syst. Evol. Microbiol.">
        <title>Paraburkholderia azotifigens sp. nov., a nitrogen-fixing bacterium isolated from paddy soil.</title>
        <authorList>
            <person name="Choi G.M."/>
            <person name="Im W.T."/>
        </authorList>
    </citation>
    <scope>NUCLEOTIDE SEQUENCE [LARGE SCALE GENOMIC DNA]</scope>
    <source>
        <strain evidence="7 8">NF 2-5-3</strain>
    </source>
</reference>
<dbReference type="PROSITE" id="PS50043">
    <property type="entry name" value="HTH_LUXR_2"/>
    <property type="match status" value="1"/>
</dbReference>
<name>A0A5C6VHL3_9BURK</name>
<dbReference type="SMART" id="SM00421">
    <property type="entry name" value="HTH_LUXR"/>
    <property type="match status" value="1"/>
</dbReference>
<keyword evidence="1 3" id="KW-0597">Phosphoprotein</keyword>
<evidence type="ECO:0000313" key="9">
    <source>
        <dbReference type="Proteomes" id="UP001481677"/>
    </source>
</evidence>
<protein>
    <submittedName>
        <fullName evidence="7">Response regulator transcription factor</fullName>
    </submittedName>
</protein>
<evidence type="ECO:0000256" key="1">
    <source>
        <dbReference type="ARBA" id="ARBA00022553"/>
    </source>
</evidence>
<keyword evidence="2" id="KW-0238">DNA-binding</keyword>
<evidence type="ECO:0000259" key="4">
    <source>
        <dbReference type="PROSITE" id="PS50043"/>
    </source>
</evidence>
<dbReference type="InterPro" id="IPR058245">
    <property type="entry name" value="NreC/VraR/RcsB-like_REC"/>
</dbReference>
<feature type="domain" description="HTH luxR-type" evidence="4">
    <location>
        <begin position="150"/>
        <end position="215"/>
    </location>
</feature>
<dbReference type="PANTHER" id="PTHR43214:SF17">
    <property type="entry name" value="TRANSCRIPTIONAL REGULATORY PROTEIN RCSB"/>
    <property type="match status" value="1"/>
</dbReference>
<dbReference type="CDD" id="cd06170">
    <property type="entry name" value="LuxR_C_like"/>
    <property type="match status" value="1"/>
</dbReference>
<dbReference type="InterPro" id="IPR001789">
    <property type="entry name" value="Sig_transdc_resp-reg_receiver"/>
</dbReference>
<dbReference type="SUPFAM" id="SSF52172">
    <property type="entry name" value="CheY-like"/>
    <property type="match status" value="1"/>
</dbReference>
<reference evidence="6 9" key="3">
    <citation type="submission" date="2024-01" db="EMBL/GenBank/DDBJ databases">
        <title>The diversity of rhizobia nodulating Mimosa spp. in eleven states of Brazil covering several biomes is determined by host plant, location, and edaphic factors.</title>
        <authorList>
            <person name="Rouws L."/>
            <person name="Barauna A."/>
            <person name="Beukes C."/>
            <person name="De Faria S.M."/>
            <person name="Gross E."/>
            <person name="Dos Reis Junior F.B."/>
            <person name="Simon M."/>
            <person name="Maluk M."/>
            <person name="Odee D.W."/>
            <person name="Kenicer G."/>
            <person name="Young J.P.W."/>
            <person name="Reis V.M."/>
            <person name="Zilli J."/>
            <person name="James E.K."/>
        </authorList>
    </citation>
    <scope>NUCLEOTIDE SEQUENCE [LARGE SCALE GENOMIC DNA]</scope>
    <source>
        <strain evidence="6 9">JPY530</strain>
    </source>
</reference>
<feature type="modified residue" description="4-aspartylphosphate" evidence="3">
    <location>
        <position position="59"/>
    </location>
</feature>
<dbReference type="EMBL" id="JAZHGA010000011">
    <property type="protein sequence ID" value="MEM5341534.1"/>
    <property type="molecule type" value="Genomic_DNA"/>
</dbReference>
<evidence type="ECO:0000256" key="2">
    <source>
        <dbReference type="ARBA" id="ARBA00023125"/>
    </source>
</evidence>
<dbReference type="Proteomes" id="UP001481677">
    <property type="component" value="Unassembled WGS sequence"/>
</dbReference>
<dbReference type="InterPro" id="IPR039420">
    <property type="entry name" value="WalR-like"/>
</dbReference>
<dbReference type="GO" id="GO:0006355">
    <property type="term" value="P:regulation of DNA-templated transcription"/>
    <property type="evidence" value="ECO:0007669"/>
    <property type="project" value="InterPro"/>
</dbReference>
<dbReference type="PROSITE" id="PS50110">
    <property type="entry name" value="RESPONSE_REGULATORY"/>
    <property type="match status" value="1"/>
</dbReference>
<sequence>MNATRDFRIVIADDHPVIRHAVIHALNELPGFSVDAAVKSGTELLSVLSKSNWDLVITDFTMDTGQRDADGLSLIGQLRRQHPDIPIVVFTMLNNDDVLARLSRSGIAGIVDKCEGVEEFRSAALEIMHHRRPYFSEKIRARLQQLPNGKDGGKNALTKKELEVIRLFASGASLTAIARQVNRSISTIATQKSTAMKKLFLRTNADLVKYAQENGLT</sequence>
<dbReference type="RefSeq" id="WP_028364773.1">
    <property type="nucleotide sequence ID" value="NZ_JAZHFZ010000010.1"/>
</dbReference>
<dbReference type="PANTHER" id="PTHR43214">
    <property type="entry name" value="TWO-COMPONENT RESPONSE REGULATOR"/>
    <property type="match status" value="1"/>
</dbReference>
<dbReference type="PRINTS" id="PR00038">
    <property type="entry name" value="HTHLUXR"/>
</dbReference>
<dbReference type="SUPFAM" id="SSF46894">
    <property type="entry name" value="C-terminal effector domain of the bipartite response regulators"/>
    <property type="match status" value="1"/>
</dbReference>
<dbReference type="GO" id="GO:0000160">
    <property type="term" value="P:phosphorelay signal transduction system"/>
    <property type="evidence" value="ECO:0007669"/>
    <property type="project" value="InterPro"/>
</dbReference>
<dbReference type="InterPro" id="IPR016032">
    <property type="entry name" value="Sig_transdc_resp-reg_C-effctor"/>
</dbReference>
<evidence type="ECO:0000313" key="8">
    <source>
        <dbReference type="Proteomes" id="UP000321776"/>
    </source>
</evidence>
<dbReference type="AlphaFoldDB" id="A0A5C6VHL3"/>
<dbReference type="Pfam" id="PF00196">
    <property type="entry name" value="GerE"/>
    <property type="match status" value="1"/>
</dbReference>
<organism evidence="7 8">
    <name type="scientific">Paraburkholderia azotifigens</name>
    <dbReference type="NCBI Taxonomy" id="2057004"/>
    <lineage>
        <taxon>Bacteria</taxon>
        <taxon>Pseudomonadati</taxon>
        <taxon>Pseudomonadota</taxon>
        <taxon>Betaproteobacteria</taxon>
        <taxon>Burkholderiales</taxon>
        <taxon>Burkholderiaceae</taxon>
        <taxon>Paraburkholderia</taxon>
    </lineage>
</organism>
<dbReference type="Proteomes" id="UP000321776">
    <property type="component" value="Unassembled WGS sequence"/>
</dbReference>
<dbReference type="InterPro" id="IPR036388">
    <property type="entry name" value="WH-like_DNA-bd_sf"/>
</dbReference>
<evidence type="ECO:0000259" key="5">
    <source>
        <dbReference type="PROSITE" id="PS50110"/>
    </source>
</evidence>
<dbReference type="GO" id="GO:0003677">
    <property type="term" value="F:DNA binding"/>
    <property type="evidence" value="ECO:0007669"/>
    <property type="project" value="UniProtKB-KW"/>
</dbReference>
<dbReference type="EMBL" id="VOQS01000003">
    <property type="protein sequence ID" value="TXC84016.1"/>
    <property type="molecule type" value="Genomic_DNA"/>
</dbReference>
<dbReference type="InterPro" id="IPR011006">
    <property type="entry name" value="CheY-like_superfamily"/>
</dbReference>
<keyword evidence="9" id="KW-1185">Reference proteome</keyword>
<dbReference type="Pfam" id="PF00072">
    <property type="entry name" value="Response_reg"/>
    <property type="match status" value="1"/>
</dbReference>
<dbReference type="Gene3D" id="3.40.50.2300">
    <property type="match status" value="1"/>
</dbReference>
<feature type="domain" description="Response regulatory" evidence="5">
    <location>
        <begin position="8"/>
        <end position="128"/>
    </location>
</feature>
<dbReference type="InterPro" id="IPR000792">
    <property type="entry name" value="Tscrpt_reg_LuxR_C"/>
</dbReference>
<accession>A0A5C6VHL3</accession>
<reference evidence="7" key="2">
    <citation type="submission" date="2019-08" db="EMBL/GenBank/DDBJ databases">
        <authorList>
            <person name="Im W.-T."/>
        </authorList>
    </citation>
    <scope>NUCLEOTIDE SEQUENCE</scope>
    <source>
        <strain evidence="7">NF 2-5-3</strain>
    </source>
</reference>
<gene>
    <name evidence="7" type="ORF">FRZ40_27180</name>
    <name evidence="6" type="ORF">V4C56_18165</name>
</gene>
<evidence type="ECO:0000313" key="6">
    <source>
        <dbReference type="EMBL" id="MEM5341534.1"/>
    </source>
</evidence>
<evidence type="ECO:0000256" key="3">
    <source>
        <dbReference type="PROSITE-ProRule" id="PRU00169"/>
    </source>
</evidence>
<proteinExistence type="predicted"/>
<dbReference type="CDD" id="cd17535">
    <property type="entry name" value="REC_NarL-like"/>
    <property type="match status" value="1"/>
</dbReference>
<evidence type="ECO:0000313" key="7">
    <source>
        <dbReference type="EMBL" id="TXC84016.1"/>
    </source>
</evidence>
<comment type="caution">
    <text evidence="7">The sequence shown here is derived from an EMBL/GenBank/DDBJ whole genome shotgun (WGS) entry which is preliminary data.</text>
</comment>
<dbReference type="Gene3D" id="1.10.10.10">
    <property type="entry name" value="Winged helix-like DNA-binding domain superfamily/Winged helix DNA-binding domain"/>
    <property type="match status" value="1"/>
</dbReference>
<dbReference type="SMART" id="SM00448">
    <property type="entry name" value="REC"/>
    <property type="match status" value="1"/>
</dbReference>